<accession>A0A1H1YKI9</accession>
<dbReference type="EMBL" id="LT629750">
    <property type="protein sequence ID" value="SDT21845.1"/>
    <property type="molecule type" value="Genomic_DNA"/>
</dbReference>
<keyword evidence="2" id="KW-1185">Reference proteome</keyword>
<reference evidence="2" key="1">
    <citation type="submission" date="2016-10" db="EMBL/GenBank/DDBJ databases">
        <authorList>
            <person name="Varghese N."/>
            <person name="Submissions S."/>
        </authorList>
    </citation>
    <scope>NUCLEOTIDE SEQUENCE [LARGE SCALE GENOMIC DNA]</scope>
    <source>
        <strain evidence="2">GAS369</strain>
    </source>
</reference>
<organism evidence="1 2">
    <name type="scientific">Bradyrhizobium canariense</name>
    <dbReference type="NCBI Taxonomy" id="255045"/>
    <lineage>
        <taxon>Bacteria</taxon>
        <taxon>Pseudomonadati</taxon>
        <taxon>Pseudomonadota</taxon>
        <taxon>Alphaproteobacteria</taxon>
        <taxon>Hyphomicrobiales</taxon>
        <taxon>Nitrobacteraceae</taxon>
        <taxon>Bradyrhizobium</taxon>
    </lineage>
</organism>
<protein>
    <submittedName>
        <fullName evidence="1">Uncharacterized protein</fullName>
    </submittedName>
</protein>
<name>A0A1H1YKI9_9BRAD</name>
<evidence type="ECO:0000313" key="1">
    <source>
        <dbReference type="EMBL" id="SDT21845.1"/>
    </source>
</evidence>
<evidence type="ECO:0000313" key="2">
    <source>
        <dbReference type="Proteomes" id="UP000243904"/>
    </source>
</evidence>
<sequence>MNLKGFQPAILGLLIAFGFPPVAGGIEAVAGDARLTTLTCAGELWNVQTDPTSISWLEIGHGIHQCSIRNASSENAKRILSVCNLNADCSLKVDVDAQRLRKSAAAGECDDLCIFEGDKIVWVKKGKAQVASAGEKLPYGSQGGTDLTILSKAGLDTEHAVVRGAITRDDARGYCDAHDGKATKGCLSEMARYSRTLKSEIQANCTTKEFTDFFGNRYAFLGANPEREKDDGESHARYLLKDLGSGDISTGDNSTGYFTNSALFSALCPRTAPTDW</sequence>
<gene>
    <name evidence="1" type="ORF">SAMN05444158_4861</name>
</gene>
<dbReference type="Proteomes" id="UP000243904">
    <property type="component" value="Chromosome I"/>
</dbReference>
<dbReference type="RefSeq" id="WP_146689104.1">
    <property type="nucleotide sequence ID" value="NZ_LT629750.1"/>
</dbReference>
<dbReference type="AlphaFoldDB" id="A0A1H1YKI9"/>
<proteinExistence type="predicted"/>